<accession>A0A4W5PQH1</accession>
<dbReference type="AlphaFoldDB" id="A0A4W5PQH1"/>
<reference evidence="3" key="2">
    <citation type="submission" date="2025-08" db="UniProtKB">
        <authorList>
            <consortium name="Ensembl"/>
        </authorList>
    </citation>
    <scope>IDENTIFICATION</scope>
</reference>
<feature type="compositionally biased region" description="Low complexity" evidence="1">
    <location>
        <begin position="367"/>
        <end position="388"/>
    </location>
</feature>
<dbReference type="Pfam" id="PF15813">
    <property type="entry name" value="DUF4708"/>
    <property type="match status" value="1"/>
</dbReference>
<dbReference type="PANTHER" id="PTHR28495:SF1">
    <property type="entry name" value="GENE, 17266-RELATED"/>
    <property type="match status" value="1"/>
</dbReference>
<reference evidence="4" key="1">
    <citation type="submission" date="2018-06" db="EMBL/GenBank/DDBJ databases">
        <title>Genome assembly of Danube salmon.</title>
        <authorList>
            <person name="Macqueen D.J."/>
            <person name="Gundappa M.K."/>
        </authorList>
    </citation>
    <scope>NUCLEOTIDE SEQUENCE [LARGE SCALE GENOMIC DNA]</scope>
</reference>
<evidence type="ECO:0000313" key="4">
    <source>
        <dbReference type="Proteomes" id="UP000314982"/>
    </source>
</evidence>
<feature type="region of interest" description="Disordered" evidence="1">
    <location>
        <begin position="357"/>
        <end position="435"/>
    </location>
</feature>
<sequence length="632" mass="69288">MSGAGGGEQSLFFLILPDLSKLCCVTLSLQSDDEEVRNKQVKTCRDLLLLYADIVASPVLGCFSEITMVMAIPFFKRGIVQAYVQRHSLQMGSPQRVLPGILQTCLSYSLTSRLAPNWNKVGQFLIAGKDFLADSGKLNAIVMELSANESQLCVSVEANTVRLPPIRLEDFDIPPTVLRNFHSQPDAVIQTFSMSSNWCYILPSMKRGQIVSISHRMPAKSPFQCYADIQNHWSSLYGYRLPQIDEEEVIYCNVYFKLVGERLFTYPLSCIRTEPVQRCPRVDLQGALSSFLSHLRESLQTVCGFPARMTSKPCYHTTSLLSIASAQVASGKPVNLTTKSASRPVLSQLHAPCPLKPSFGGAPGAQTLSQPVGQSSSSSYLSTGSTQGVHPTPPQSYTPGRGLPSSSLYPSAAPPQPTTHPQHSQAPPTGPKMVPIFKNKALPRHVNVTQLLAKKQQRRAEEQRQTPVSGQKRPCPAFSSSSSSFSSSSVPRSLLSSYTSSKCTEEARRPTPVSMNHLTPCPRPEGVSAHSSQVHASESAFRVRDEIAVGPPHLLPSGLLGNRGGDWFESKPKKPKSAVQDVDVEKHARSNQLSKINVTTLQAWLKSRGVVVRSKERKEELVSKVMRCLSEY</sequence>
<dbReference type="Proteomes" id="UP000314982">
    <property type="component" value="Unassembled WGS sequence"/>
</dbReference>
<organism evidence="3 4">
    <name type="scientific">Hucho hucho</name>
    <name type="common">huchen</name>
    <dbReference type="NCBI Taxonomy" id="62062"/>
    <lineage>
        <taxon>Eukaryota</taxon>
        <taxon>Metazoa</taxon>
        <taxon>Chordata</taxon>
        <taxon>Craniata</taxon>
        <taxon>Vertebrata</taxon>
        <taxon>Euteleostomi</taxon>
        <taxon>Actinopterygii</taxon>
        <taxon>Neopterygii</taxon>
        <taxon>Teleostei</taxon>
        <taxon>Protacanthopterygii</taxon>
        <taxon>Salmoniformes</taxon>
        <taxon>Salmonidae</taxon>
        <taxon>Salmoninae</taxon>
        <taxon>Hucho</taxon>
    </lineage>
</organism>
<feature type="region of interest" description="Disordered" evidence="1">
    <location>
        <begin position="453"/>
        <end position="536"/>
    </location>
</feature>
<evidence type="ECO:0000313" key="3">
    <source>
        <dbReference type="Ensembl" id="ENSHHUP00000066966.1"/>
    </source>
</evidence>
<dbReference type="STRING" id="62062.ENSHHUP00000066966"/>
<feature type="domain" description="DUF4708" evidence="2">
    <location>
        <begin position="9"/>
        <end position="280"/>
    </location>
</feature>
<name>A0A4W5PQH1_9TELE</name>
<evidence type="ECO:0000259" key="2">
    <source>
        <dbReference type="Pfam" id="PF15813"/>
    </source>
</evidence>
<keyword evidence="4" id="KW-1185">Reference proteome</keyword>
<dbReference type="GeneTree" id="ENSGT00390000007627"/>
<dbReference type="PANTHER" id="PTHR28495">
    <property type="entry name" value="HYPOTHETICAL PROTEIN LOC100359752"/>
    <property type="match status" value="1"/>
</dbReference>
<dbReference type="Ensembl" id="ENSHHUT00000069222.1">
    <property type="protein sequence ID" value="ENSHHUP00000066966.1"/>
    <property type="gene ID" value="ENSHHUG00000039471.1"/>
</dbReference>
<dbReference type="InterPro" id="IPR031643">
    <property type="entry name" value="DUF4708"/>
</dbReference>
<evidence type="ECO:0000256" key="1">
    <source>
        <dbReference type="SAM" id="MobiDB-lite"/>
    </source>
</evidence>
<protein>
    <recommendedName>
        <fullName evidence="2">DUF4708 domain-containing protein</fullName>
    </recommendedName>
</protein>
<proteinExistence type="predicted"/>
<reference evidence="3" key="3">
    <citation type="submission" date="2025-09" db="UniProtKB">
        <authorList>
            <consortium name="Ensembl"/>
        </authorList>
    </citation>
    <scope>IDENTIFICATION</scope>
</reference>
<feature type="compositionally biased region" description="Low complexity" evidence="1">
    <location>
        <begin position="479"/>
        <end position="501"/>
    </location>
</feature>